<evidence type="ECO:0000313" key="3">
    <source>
        <dbReference type="Proteomes" id="UP001321344"/>
    </source>
</evidence>
<evidence type="ECO:0000259" key="1">
    <source>
        <dbReference type="PROSITE" id="PS51186"/>
    </source>
</evidence>
<keyword evidence="2" id="KW-0808">Transferase</keyword>
<proteinExistence type="predicted"/>
<evidence type="ECO:0000313" key="2">
    <source>
        <dbReference type="EMBL" id="MDF5690745.1"/>
    </source>
</evidence>
<keyword evidence="2" id="KW-0012">Acyltransferase</keyword>
<dbReference type="PROSITE" id="PS51186">
    <property type="entry name" value="GNAT"/>
    <property type="match status" value="1"/>
</dbReference>
<dbReference type="SUPFAM" id="SSF55729">
    <property type="entry name" value="Acyl-CoA N-acyltransferases (Nat)"/>
    <property type="match status" value="1"/>
</dbReference>
<sequence>MQIQEIPIQQVLVIRQEVMWPDKDLDFVKVPGDDVAVHLGLIDDGQLKSVISLFQENQSIQFRKFATLESEQGNGYGTILLKHVFEQYSQSDIHQIWCHARVSKAKFYEKFGMKKVGETFLKNGIEYVKMERRMSHLSSES</sequence>
<dbReference type="InterPro" id="IPR000182">
    <property type="entry name" value="GNAT_dom"/>
</dbReference>
<comment type="caution">
    <text evidence="2">The sequence shown here is derived from an EMBL/GenBank/DDBJ whole genome shotgun (WGS) entry which is preliminary data.</text>
</comment>
<dbReference type="GO" id="GO:0016746">
    <property type="term" value="F:acyltransferase activity"/>
    <property type="evidence" value="ECO:0007669"/>
    <property type="project" value="UniProtKB-KW"/>
</dbReference>
<organism evidence="2 3">
    <name type="scientific">Aquirufa aurantiipilula</name>
    <dbReference type="NCBI Taxonomy" id="2696561"/>
    <lineage>
        <taxon>Bacteria</taxon>
        <taxon>Pseudomonadati</taxon>
        <taxon>Bacteroidota</taxon>
        <taxon>Cytophagia</taxon>
        <taxon>Cytophagales</taxon>
        <taxon>Flectobacillaceae</taxon>
        <taxon>Aquirufa</taxon>
    </lineage>
</organism>
<dbReference type="RefSeq" id="WP_276344265.1">
    <property type="nucleotide sequence ID" value="NZ_JARJOW010000005.1"/>
</dbReference>
<reference evidence="2 3" key="1">
    <citation type="submission" date="2023-03" db="EMBL/GenBank/DDBJ databases">
        <title>Genome sequencing of Aquirufa.</title>
        <authorList>
            <person name="Pitt A."/>
            <person name="Hahn M.W."/>
        </authorList>
    </citation>
    <scope>NUCLEOTIDE SEQUENCE [LARGE SCALE GENOMIC DNA]</scope>
    <source>
        <strain evidence="2 3">WAEICH-18A</strain>
    </source>
</reference>
<keyword evidence="3" id="KW-1185">Reference proteome</keyword>
<dbReference type="CDD" id="cd04301">
    <property type="entry name" value="NAT_SF"/>
    <property type="match status" value="1"/>
</dbReference>
<name>A0ABT6BK30_9BACT</name>
<dbReference type="InterPro" id="IPR016181">
    <property type="entry name" value="Acyl_CoA_acyltransferase"/>
</dbReference>
<dbReference type="EC" id="2.3.1.-" evidence="2"/>
<accession>A0ABT6BK30</accession>
<dbReference type="EMBL" id="JARJOW010000005">
    <property type="protein sequence ID" value="MDF5690745.1"/>
    <property type="molecule type" value="Genomic_DNA"/>
</dbReference>
<protein>
    <submittedName>
        <fullName evidence="2">GNAT family N-acetyltransferase</fullName>
        <ecNumber evidence="2">2.3.1.-</ecNumber>
    </submittedName>
</protein>
<dbReference type="Gene3D" id="3.40.630.30">
    <property type="match status" value="1"/>
</dbReference>
<dbReference type="Pfam" id="PF13673">
    <property type="entry name" value="Acetyltransf_10"/>
    <property type="match status" value="1"/>
</dbReference>
<dbReference type="Proteomes" id="UP001321344">
    <property type="component" value="Unassembled WGS sequence"/>
</dbReference>
<feature type="domain" description="N-acetyltransferase" evidence="1">
    <location>
        <begin position="1"/>
        <end position="135"/>
    </location>
</feature>
<gene>
    <name evidence="2" type="ORF">PQG43_07725</name>
</gene>